<comment type="caution">
    <text evidence="1">The sequence shown here is derived from an EMBL/GenBank/DDBJ whole genome shotgun (WGS) entry which is preliminary data.</text>
</comment>
<dbReference type="EMBL" id="JAFIQS020000005">
    <property type="protein sequence ID" value="KAH9481794.1"/>
    <property type="molecule type" value="Genomic_DNA"/>
</dbReference>
<protein>
    <submittedName>
        <fullName evidence="1">Major facilitator-type transporter psiT2</fullName>
    </submittedName>
</protein>
<proteinExistence type="predicted"/>
<accession>A0ACB8H1S6</accession>
<evidence type="ECO:0000313" key="2">
    <source>
        <dbReference type="Proteomes" id="UP000664032"/>
    </source>
</evidence>
<gene>
    <name evidence="1" type="ORF">JR316_0006321</name>
</gene>
<organism evidence="1 2">
    <name type="scientific">Psilocybe cubensis</name>
    <name type="common">Psychedelic mushroom</name>
    <name type="synonym">Stropharia cubensis</name>
    <dbReference type="NCBI Taxonomy" id="181762"/>
    <lineage>
        <taxon>Eukaryota</taxon>
        <taxon>Fungi</taxon>
        <taxon>Dikarya</taxon>
        <taxon>Basidiomycota</taxon>
        <taxon>Agaricomycotina</taxon>
        <taxon>Agaricomycetes</taxon>
        <taxon>Agaricomycetidae</taxon>
        <taxon>Agaricales</taxon>
        <taxon>Agaricineae</taxon>
        <taxon>Strophariaceae</taxon>
        <taxon>Psilocybe</taxon>
    </lineage>
</organism>
<dbReference type="Proteomes" id="UP000664032">
    <property type="component" value="Unassembled WGS sequence"/>
</dbReference>
<evidence type="ECO:0000313" key="1">
    <source>
        <dbReference type="EMBL" id="KAH9481794.1"/>
    </source>
</evidence>
<sequence length="485" mass="52860">MQRTVDEETPLLAESTTKQSTPLPWPQFSILLVLQLAEPLTSNVISPFTPQLVRDLGVTQGVESRVGYYVGLLQSLFFVAEACTVLYWSRTSDQIGRKPVIMSGLLGLSLSMYCFGLSKTFWGLVLSRSMSGALNGNIGVMKSMVVEITDSTNISKAYAFMPLAWNTGGTLGPMIGGWLVQPVKRFPKVFGGNLFLQEYPYFLPCAVSATFSLIAFVVTFFFLNETLPCPIPMRRYFGISTLQPTVDKWSTSASNNKIAHSGNKQSKFESRLPIRSLFTPRVIIAAGNYASVSLVDISFRTIQPIFFSTPRHLGGLGLPPSTIGIILACFGLLNGSAQVLFFARVSNRWGPRNVFLWGLVLAIPALATFPCISYLSRTQGYTTTLWVIVGLQIVLSIGLCFCFGAVFIFIASASPNRASIGATNGISQMMVSVVRAIGPAAASSLFSLSLDKHYLGGFLVYYVLIALVGIALYIGSMLPRQVWTD</sequence>
<name>A0ACB8H1S6_PSICU</name>
<reference evidence="1" key="1">
    <citation type="submission" date="2021-10" db="EMBL/GenBank/DDBJ databases">
        <title>Psilocybe cubensis genome.</title>
        <authorList>
            <person name="Mckernan K.J."/>
            <person name="Crawford S."/>
            <person name="Trippe A."/>
            <person name="Kane L.T."/>
            <person name="Mclaughlin S."/>
        </authorList>
    </citation>
    <scope>NUCLEOTIDE SEQUENCE</scope>
    <source>
        <strain evidence="1">MGC-MH-2018</strain>
    </source>
</reference>
<keyword evidence="2" id="KW-1185">Reference proteome</keyword>